<keyword evidence="10 13" id="KW-1133">Transmembrane helix</keyword>
<evidence type="ECO:0000313" key="14">
    <source>
        <dbReference type="EMBL" id="KAL2037244.1"/>
    </source>
</evidence>
<evidence type="ECO:0000256" key="11">
    <source>
        <dbReference type="ARBA" id="ARBA00023136"/>
    </source>
</evidence>
<evidence type="ECO:0000256" key="7">
    <source>
        <dbReference type="ARBA" id="ARBA00022692"/>
    </source>
</evidence>
<evidence type="ECO:0000256" key="8">
    <source>
        <dbReference type="ARBA" id="ARBA00022824"/>
    </source>
</evidence>
<evidence type="ECO:0000256" key="5">
    <source>
        <dbReference type="ARBA" id="ARBA00012596"/>
    </source>
</evidence>
<evidence type="ECO:0000256" key="13">
    <source>
        <dbReference type="SAM" id="Phobius"/>
    </source>
</evidence>
<keyword evidence="9" id="KW-0460">Magnesium</keyword>
<organism evidence="14 15">
    <name type="scientific">Stereocaulon virgatum</name>
    <dbReference type="NCBI Taxonomy" id="373712"/>
    <lineage>
        <taxon>Eukaryota</taxon>
        <taxon>Fungi</taxon>
        <taxon>Dikarya</taxon>
        <taxon>Ascomycota</taxon>
        <taxon>Pezizomycotina</taxon>
        <taxon>Lecanoromycetes</taxon>
        <taxon>OSLEUM clade</taxon>
        <taxon>Lecanoromycetidae</taxon>
        <taxon>Lecanorales</taxon>
        <taxon>Lecanorineae</taxon>
        <taxon>Stereocaulaceae</taxon>
        <taxon>Stereocaulon</taxon>
    </lineage>
</organism>
<evidence type="ECO:0000256" key="6">
    <source>
        <dbReference type="ARBA" id="ARBA00022679"/>
    </source>
</evidence>
<gene>
    <name evidence="14" type="ORF">N7G274_009933</name>
</gene>
<accession>A0ABR3ZUI2</accession>
<dbReference type="SUPFAM" id="SSF64005">
    <property type="entry name" value="Undecaprenyl diphosphate synthase"/>
    <property type="match status" value="1"/>
</dbReference>
<evidence type="ECO:0000256" key="10">
    <source>
        <dbReference type="ARBA" id="ARBA00022989"/>
    </source>
</evidence>
<dbReference type="Gene3D" id="3.40.1180.10">
    <property type="entry name" value="Decaprenyl diphosphate synthase-like"/>
    <property type="match status" value="1"/>
</dbReference>
<evidence type="ECO:0000256" key="3">
    <source>
        <dbReference type="ARBA" id="ARBA00004922"/>
    </source>
</evidence>
<evidence type="ECO:0000256" key="2">
    <source>
        <dbReference type="ARBA" id="ARBA00004586"/>
    </source>
</evidence>
<keyword evidence="11 13" id="KW-0472">Membrane</keyword>
<dbReference type="PANTHER" id="PTHR21528:SF0">
    <property type="entry name" value="DEHYDRODOLICHYL DIPHOSPHATE SYNTHASE COMPLEX SUBUNIT NUS1"/>
    <property type="match status" value="1"/>
</dbReference>
<comment type="subcellular location">
    <subcellularLocation>
        <location evidence="2">Endoplasmic reticulum membrane</location>
    </subcellularLocation>
</comment>
<comment type="caution">
    <text evidence="14">The sequence shown here is derived from an EMBL/GenBank/DDBJ whole genome shotgun (WGS) entry which is preliminary data.</text>
</comment>
<evidence type="ECO:0000256" key="1">
    <source>
        <dbReference type="ARBA" id="ARBA00001946"/>
    </source>
</evidence>
<keyword evidence="6" id="KW-0808">Transferase</keyword>
<feature type="transmembrane region" description="Helical" evidence="13">
    <location>
        <begin position="64"/>
        <end position="82"/>
    </location>
</feature>
<dbReference type="InterPro" id="IPR036424">
    <property type="entry name" value="UPP_synth-like_sf"/>
</dbReference>
<comment type="catalytic activity">
    <reaction evidence="12">
        <text>n isopentenyl diphosphate + (2E,6E)-farnesyl diphosphate = a di-trans,poly-cis-polyprenyl diphosphate + n diphosphate</text>
        <dbReference type="Rhea" id="RHEA:53008"/>
        <dbReference type="Rhea" id="RHEA-COMP:19494"/>
        <dbReference type="ChEBI" id="CHEBI:33019"/>
        <dbReference type="ChEBI" id="CHEBI:128769"/>
        <dbReference type="ChEBI" id="CHEBI:136960"/>
        <dbReference type="ChEBI" id="CHEBI:175763"/>
        <dbReference type="EC" id="2.5.1.87"/>
    </reaction>
</comment>
<evidence type="ECO:0000256" key="9">
    <source>
        <dbReference type="ARBA" id="ARBA00022842"/>
    </source>
</evidence>
<sequence length="330" mass="37351">MVLSKETKIYRQDVREKGAFLTPQQREDLLKPYLPDPPPTMVSKAPMPRKGMTQPVRSFAIKQLHLFVFTIMHLLFSVYIRIRQTYHVLWNQIFAVLYYHHKAPELIKQDVKNLNRLPGHMSVILELKGEERGTAGVESLMDDLAEISAWCACVGIPMLSVYERTGILKAYLPSTHRTVTSKLHAYFGRNIPSLQVRAPHIPSLLNGGSSEELDHLDSPSGHLSILLLSAEDGRSTLVDLTKTLSEMSQRKKLSPNDISLDLVDAEITESVMGEPDLLVLFGPNVELQGYPPWQVRLTEIFHVQDNTGVGYQIFLRALHSFAKAQMRFGR</sequence>
<reference evidence="14 15" key="1">
    <citation type="submission" date="2024-09" db="EMBL/GenBank/DDBJ databases">
        <title>Rethinking Asexuality: The Enigmatic Case of Functional Sexual Genes in Lepraria (Stereocaulaceae).</title>
        <authorList>
            <person name="Doellman M."/>
            <person name="Sun Y."/>
            <person name="Barcenas-Pena A."/>
            <person name="Lumbsch H.T."/>
            <person name="Grewe F."/>
        </authorList>
    </citation>
    <scope>NUCLEOTIDE SEQUENCE [LARGE SCALE GENOMIC DNA]</scope>
    <source>
        <strain evidence="14 15">Mercado 3170</strain>
    </source>
</reference>
<name>A0ABR3ZUI2_9LECA</name>
<comment type="similarity">
    <text evidence="4">Belongs to the UPP synthase family.</text>
</comment>
<dbReference type="EC" id="2.5.1.87" evidence="5"/>
<evidence type="ECO:0000256" key="12">
    <source>
        <dbReference type="ARBA" id="ARBA00047353"/>
    </source>
</evidence>
<keyword evidence="8" id="KW-0256">Endoplasmic reticulum</keyword>
<evidence type="ECO:0000313" key="15">
    <source>
        <dbReference type="Proteomes" id="UP001590950"/>
    </source>
</evidence>
<comment type="pathway">
    <text evidence="3">Protein modification; protein glycosylation.</text>
</comment>
<keyword evidence="15" id="KW-1185">Reference proteome</keyword>
<dbReference type="EMBL" id="JBEFKJ010000042">
    <property type="protein sequence ID" value="KAL2037244.1"/>
    <property type="molecule type" value="Genomic_DNA"/>
</dbReference>
<protein>
    <recommendedName>
        <fullName evidence="5">ditrans,polycis-polyprenyl diphosphate synthase [(2E,6E)-farnesyldiphosphate specific]</fullName>
        <ecNumber evidence="5">2.5.1.87</ecNumber>
    </recommendedName>
</protein>
<evidence type="ECO:0000256" key="4">
    <source>
        <dbReference type="ARBA" id="ARBA00005432"/>
    </source>
</evidence>
<dbReference type="InterPro" id="IPR038887">
    <property type="entry name" value="Nus1/NgBR"/>
</dbReference>
<comment type="cofactor">
    <cofactor evidence="1">
        <name>Mg(2+)</name>
        <dbReference type="ChEBI" id="CHEBI:18420"/>
    </cofactor>
</comment>
<proteinExistence type="inferred from homology"/>
<keyword evidence="7 13" id="KW-0812">Transmembrane</keyword>
<dbReference type="PANTHER" id="PTHR21528">
    <property type="entry name" value="DEHYDRODOLICHYL DIPHOSPHATE SYNTHASE COMPLEX SUBUNIT NUS1"/>
    <property type="match status" value="1"/>
</dbReference>
<dbReference type="Proteomes" id="UP001590950">
    <property type="component" value="Unassembled WGS sequence"/>
</dbReference>